<keyword evidence="2" id="KW-1185">Reference proteome</keyword>
<evidence type="ECO:0000313" key="1">
    <source>
        <dbReference type="EMBL" id="KAL3598322.1"/>
    </source>
</evidence>
<gene>
    <name evidence="1" type="ORF">D5086_006240</name>
</gene>
<protein>
    <submittedName>
        <fullName evidence="1">Uncharacterized protein</fullName>
    </submittedName>
</protein>
<sequence>MSESNKGEEGKQYSRKPSNSTAKARKGFVKHSQLGILHISNGNILIFYMVHGISMRFKTHIILEFKKLWTAKTKLIHHAKELLIPIHPKELLHSTVMDLNGSKNEAEILQIAMQSDEIELLRSYKQYFKATSGKKDERGSFEAAVAMQRSREYAAADAIVCSEEGDDPLSQKDLGRKIENAPVNKEALEGTSGHDARNIPPYDSFANTPQEAYPLDRIILSGEWDFLEDIYRSLQAGEVASNAYPTFVCNRIHKLLEIQCFIVHDVCMHTISALILLLCLYWDEVGEKRLSCIFSDITHLIKLEDQHSMDGASSARNHQFPSILRQNFSTCLRLSVDKIDLLVGYVFVLTLNADDFQTFPANISRDLRMNPAIVSQFGVARWNARRTSIWKPFLSLELPQPKMKLLKR</sequence>
<proteinExistence type="predicted"/>
<dbReference type="EMBL" id="RCHU02000003">
    <property type="protein sequence ID" value="KAL3598322.1"/>
    <property type="molecule type" value="Genomic_DNA"/>
</dbReference>
<name>A0ACC4CK52_POPAL</name>
<organism evidence="1 2">
    <name type="scientific">Populus alba</name>
    <name type="common">White poplar</name>
    <dbReference type="NCBI Taxonomy" id="43335"/>
    <lineage>
        <taxon>Eukaryota</taxon>
        <taxon>Viridiplantae</taxon>
        <taxon>Streptophyta</taxon>
        <taxon>Embryophyta</taxon>
        <taxon>Tracheophyta</taxon>
        <taxon>Spermatophyta</taxon>
        <taxon>Magnoliopsida</taxon>
        <taxon>eudicotyledons</taxon>
        <taxon>Gunneridae</taxon>
        <taxon>Pentapetalae</taxon>
        <taxon>rosids</taxon>
        <taxon>fabids</taxon>
        <taxon>Malpighiales</taxon>
        <taxon>Salicaceae</taxon>
        <taxon>Saliceae</taxon>
        <taxon>Populus</taxon>
    </lineage>
</organism>
<reference evidence="1 2" key="1">
    <citation type="journal article" date="2024" name="Plant Biotechnol. J.">
        <title>Genome and CRISPR/Cas9 system of a widespread forest tree (Populus alba) in the world.</title>
        <authorList>
            <person name="Liu Y.J."/>
            <person name="Jiang P.F."/>
            <person name="Han X.M."/>
            <person name="Li X.Y."/>
            <person name="Wang H.M."/>
            <person name="Wang Y.J."/>
            <person name="Wang X.X."/>
            <person name="Zeng Q.Y."/>
        </authorList>
    </citation>
    <scope>NUCLEOTIDE SEQUENCE [LARGE SCALE GENOMIC DNA]</scope>
    <source>
        <strain evidence="2">cv. PAL-ZL1</strain>
    </source>
</reference>
<comment type="caution">
    <text evidence="1">The sequence shown here is derived from an EMBL/GenBank/DDBJ whole genome shotgun (WGS) entry which is preliminary data.</text>
</comment>
<accession>A0ACC4CK52</accession>
<evidence type="ECO:0000313" key="2">
    <source>
        <dbReference type="Proteomes" id="UP000309997"/>
    </source>
</evidence>
<dbReference type="Proteomes" id="UP000309997">
    <property type="component" value="Unassembled WGS sequence"/>
</dbReference>